<gene>
    <name evidence="2" type="ORF">GWK09_05605</name>
</gene>
<accession>A0A6P0U9K9</accession>
<dbReference type="RefSeq" id="WP_163692006.1">
    <property type="nucleotide sequence ID" value="NZ_FXTW01000001.1"/>
</dbReference>
<proteinExistence type="predicted"/>
<keyword evidence="1" id="KW-0472">Membrane</keyword>
<feature type="transmembrane region" description="Helical" evidence="1">
    <location>
        <begin position="36"/>
        <end position="56"/>
    </location>
</feature>
<dbReference type="AlphaFoldDB" id="A0A6P0U9K9"/>
<dbReference type="EMBL" id="JAABOP010000001">
    <property type="protein sequence ID" value="NER09981.1"/>
    <property type="molecule type" value="Genomic_DNA"/>
</dbReference>
<keyword evidence="3" id="KW-1185">Reference proteome</keyword>
<protein>
    <submittedName>
        <fullName evidence="2">Uncharacterized protein</fullName>
    </submittedName>
</protein>
<evidence type="ECO:0000313" key="2">
    <source>
        <dbReference type="EMBL" id="NER09981.1"/>
    </source>
</evidence>
<feature type="transmembrane region" description="Helical" evidence="1">
    <location>
        <begin position="113"/>
        <end position="136"/>
    </location>
</feature>
<keyword evidence="1" id="KW-0812">Transmembrane</keyword>
<comment type="caution">
    <text evidence="2">The sequence shown here is derived from an EMBL/GenBank/DDBJ whole genome shotgun (WGS) entry which is preliminary data.</text>
</comment>
<evidence type="ECO:0000313" key="3">
    <source>
        <dbReference type="Proteomes" id="UP000468443"/>
    </source>
</evidence>
<name>A0A6P0U9K9_9FLAO</name>
<feature type="transmembrane region" description="Helical" evidence="1">
    <location>
        <begin position="63"/>
        <end position="86"/>
    </location>
</feature>
<sequence>MQVPKPGLRQTIILALLFMMVGTAFELILLEHYEDWQQLIPLVCIGAAMLLVIVLFRNRSRLAVVSFKTVLGLTALSGVYGTYLHLQANYEFELEMRPTAAGWDLFAESMAGALPALAPGSMILLALIGYSFLTLITKP</sequence>
<dbReference type="Proteomes" id="UP000468443">
    <property type="component" value="Unassembled WGS sequence"/>
</dbReference>
<keyword evidence="1" id="KW-1133">Transmembrane helix</keyword>
<evidence type="ECO:0000256" key="1">
    <source>
        <dbReference type="SAM" id="Phobius"/>
    </source>
</evidence>
<organism evidence="2 3">
    <name type="scientific">Muriicola jejuensis</name>
    <dbReference type="NCBI Taxonomy" id="504488"/>
    <lineage>
        <taxon>Bacteria</taxon>
        <taxon>Pseudomonadati</taxon>
        <taxon>Bacteroidota</taxon>
        <taxon>Flavobacteriia</taxon>
        <taxon>Flavobacteriales</taxon>
        <taxon>Flavobacteriaceae</taxon>
        <taxon>Muriicola</taxon>
    </lineage>
</organism>
<reference evidence="2 3" key="1">
    <citation type="submission" date="2020-01" db="EMBL/GenBank/DDBJ databases">
        <title>Muriicola jejuensis KCTC 22299.</title>
        <authorList>
            <person name="Wang G."/>
        </authorList>
    </citation>
    <scope>NUCLEOTIDE SEQUENCE [LARGE SCALE GENOMIC DNA]</scope>
    <source>
        <strain evidence="2 3">KCTC 22299</strain>
    </source>
</reference>
<feature type="transmembrane region" description="Helical" evidence="1">
    <location>
        <begin position="12"/>
        <end position="30"/>
    </location>
</feature>